<organism evidence="1 2">
    <name type="scientific">Musa balbisiana</name>
    <name type="common">Banana</name>
    <dbReference type="NCBI Taxonomy" id="52838"/>
    <lineage>
        <taxon>Eukaryota</taxon>
        <taxon>Viridiplantae</taxon>
        <taxon>Streptophyta</taxon>
        <taxon>Embryophyta</taxon>
        <taxon>Tracheophyta</taxon>
        <taxon>Spermatophyta</taxon>
        <taxon>Magnoliopsida</taxon>
        <taxon>Liliopsida</taxon>
        <taxon>Zingiberales</taxon>
        <taxon>Musaceae</taxon>
        <taxon>Musa</taxon>
    </lineage>
</organism>
<dbReference type="Proteomes" id="UP000317650">
    <property type="component" value="Chromosome 7"/>
</dbReference>
<name>A0A4S8JDC6_MUSBA</name>
<keyword evidence="2" id="KW-1185">Reference proteome</keyword>
<evidence type="ECO:0000313" key="2">
    <source>
        <dbReference type="Proteomes" id="UP000317650"/>
    </source>
</evidence>
<proteinExistence type="predicted"/>
<accession>A0A4S8JDC6</accession>
<reference evidence="1 2" key="1">
    <citation type="journal article" date="2019" name="Nat. Plants">
        <title>Genome sequencing of Musa balbisiana reveals subgenome evolution and function divergence in polyploid bananas.</title>
        <authorList>
            <person name="Yao X."/>
        </authorList>
    </citation>
    <scope>NUCLEOTIDE SEQUENCE [LARGE SCALE GENOMIC DNA]</scope>
    <source>
        <strain evidence="2">cv. DH-PKW</strain>
        <tissue evidence="1">Leaves</tissue>
    </source>
</reference>
<protein>
    <submittedName>
        <fullName evidence="1">Uncharacterized protein</fullName>
    </submittedName>
</protein>
<dbReference type="EMBL" id="PYDT01000005">
    <property type="protein sequence ID" value="THU59635.1"/>
    <property type="molecule type" value="Genomic_DNA"/>
</dbReference>
<evidence type="ECO:0000313" key="1">
    <source>
        <dbReference type="EMBL" id="THU59635.1"/>
    </source>
</evidence>
<gene>
    <name evidence="1" type="ORF">C4D60_Mb07t04150</name>
</gene>
<comment type="caution">
    <text evidence="1">The sequence shown here is derived from an EMBL/GenBank/DDBJ whole genome shotgun (WGS) entry which is preliminary data.</text>
</comment>
<dbReference type="AlphaFoldDB" id="A0A4S8JDC6"/>
<sequence>MADHLIGHLGLQMQLASSEQCPPHHLVRRHRHLLDHVISFRYPSRSPQQIDQTPVVLYPRGQSVLVHLREDL</sequence>